<proteinExistence type="predicted"/>
<reference evidence="2 3" key="1">
    <citation type="submission" date="2018-11" db="EMBL/GenBank/DDBJ databases">
        <authorList>
            <consortium name="Pathogen Informatics"/>
        </authorList>
    </citation>
    <scope>NUCLEOTIDE SEQUENCE [LARGE SCALE GENOMIC DNA]</scope>
</reference>
<feature type="region of interest" description="Disordered" evidence="1">
    <location>
        <begin position="83"/>
        <end position="105"/>
    </location>
</feature>
<organism evidence="2 3">
    <name type="scientific">Strongylus vulgaris</name>
    <name type="common">Blood worm</name>
    <dbReference type="NCBI Taxonomy" id="40348"/>
    <lineage>
        <taxon>Eukaryota</taxon>
        <taxon>Metazoa</taxon>
        <taxon>Ecdysozoa</taxon>
        <taxon>Nematoda</taxon>
        <taxon>Chromadorea</taxon>
        <taxon>Rhabditida</taxon>
        <taxon>Rhabditina</taxon>
        <taxon>Rhabditomorpha</taxon>
        <taxon>Strongyloidea</taxon>
        <taxon>Strongylidae</taxon>
        <taxon>Strongylus</taxon>
    </lineage>
</organism>
<dbReference type="Proteomes" id="UP000270094">
    <property type="component" value="Unassembled WGS sequence"/>
</dbReference>
<name>A0A3P7JVV9_STRVU</name>
<gene>
    <name evidence="2" type="ORF">SVUK_LOCUS19167</name>
</gene>
<accession>A0A3P7JVV9</accession>
<evidence type="ECO:0000256" key="1">
    <source>
        <dbReference type="SAM" id="MobiDB-lite"/>
    </source>
</evidence>
<protein>
    <submittedName>
        <fullName evidence="2">Uncharacterized protein</fullName>
    </submittedName>
</protein>
<keyword evidence="3" id="KW-1185">Reference proteome</keyword>
<dbReference type="AlphaFoldDB" id="A0A3P7JVV9"/>
<dbReference type="EMBL" id="UYYB01128025">
    <property type="protein sequence ID" value="VDM84169.1"/>
    <property type="molecule type" value="Genomic_DNA"/>
</dbReference>
<evidence type="ECO:0000313" key="3">
    <source>
        <dbReference type="Proteomes" id="UP000270094"/>
    </source>
</evidence>
<sequence length="105" mass="11320">MSFDDNSRRAGLEIELLDETIETFKGTVASEGVTGLETVPVLNSGGMELVQRQGVTGLETVPFLNSGGMELVQRRELKRDTRLGLQTNSKSCSSSFPRGDRGVGT</sequence>
<feature type="compositionally biased region" description="Polar residues" evidence="1">
    <location>
        <begin position="84"/>
        <end position="96"/>
    </location>
</feature>
<evidence type="ECO:0000313" key="2">
    <source>
        <dbReference type="EMBL" id="VDM84169.1"/>
    </source>
</evidence>